<protein>
    <submittedName>
        <fullName evidence="1">Uncharacterized protein</fullName>
    </submittedName>
</protein>
<name>A0A0F9MYU6_9ZZZZ</name>
<reference evidence="1" key="1">
    <citation type="journal article" date="2015" name="Nature">
        <title>Complex archaea that bridge the gap between prokaryotes and eukaryotes.</title>
        <authorList>
            <person name="Spang A."/>
            <person name="Saw J.H."/>
            <person name="Jorgensen S.L."/>
            <person name="Zaremba-Niedzwiedzka K."/>
            <person name="Martijn J."/>
            <person name="Lind A.E."/>
            <person name="van Eijk R."/>
            <person name="Schleper C."/>
            <person name="Guy L."/>
            <person name="Ettema T.J."/>
        </authorList>
    </citation>
    <scope>NUCLEOTIDE SEQUENCE</scope>
</reference>
<sequence>MEYRFSVIRKNHVYPVESTNGIAEVPAAQAKLKELIQSYPSEEYEIFMEVSINVIEHTQVDVSAPEKQMIDLGNKLLSRVSDG</sequence>
<dbReference type="EMBL" id="LAZR01004897">
    <property type="protein sequence ID" value="KKN04617.1"/>
    <property type="molecule type" value="Genomic_DNA"/>
</dbReference>
<accession>A0A0F9MYU6</accession>
<proteinExistence type="predicted"/>
<organism evidence="1">
    <name type="scientific">marine sediment metagenome</name>
    <dbReference type="NCBI Taxonomy" id="412755"/>
    <lineage>
        <taxon>unclassified sequences</taxon>
        <taxon>metagenomes</taxon>
        <taxon>ecological metagenomes</taxon>
    </lineage>
</organism>
<comment type="caution">
    <text evidence="1">The sequence shown here is derived from an EMBL/GenBank/DDBJ whole genome shotgun (WGS) entry which is preliminary data.</text>
</comment>
<evidence type="ECO:0000313" key="1">
    <source>
        <dbReference type="EMBL" id="KKN04617.1"/>
    </source>
</evidence>
<gene>
    <name evidence="1" type="ORF">LCGC14_1095620</name>
</gene>
<dbReference type="AlphaFoldDB" id="A0A0F9MYU6"/>